<gene>
    <name evidence="1" type="ORF">VAT7223_03469</name>
</gene>
<dbReference type="AlphaFoldDB" id="A0A1C3J013"/>
<evidence type="ECO:0000313" key="1">
    <source>
        <dbReference type="EMBL" id="SBS67004.1"/>
    </source>
</evidence>
<proteinExistence type="predicted"/>
<dbReference type="EMBL" id="FLQP01000056">
    <property type="protein sequence ID" value="SBS67004.1"/>
    <property type="molecule type" value="Genomic_DNA"/>
</dbReference>
<dbReference type="Proteomes" id="UP000092876">
    <property type="component" value="Unassembled WGS sequence"/>
</dbReference>
<reference evidence="2" key="1">
    <citation type="submission" date="2016-06" db="EMBL/GenBank/DDBJ databases">
        <authorList>
            <person name="Rodrigo-Torres Lidia"/>
            <person name="Arahal R.David."/>
        </authorList>
    </citation>
    <scope>NUCLEOTIDE SEQUENCE [LARGE SCALE GENOMIC DNA]</scope>
    <source>
        <strain evidence="2">CECT 7223</strain>
    </source>
</reference>
<protein>
    <submittedName>
        <fullName evidence="1">Uncharacterized protein</fullName>
    </submittedName>
</protein>
<sequence>MSTLLNCFANITLRLSVTIMRSSMAICIGLLGRCSFVKQSNKVGHNGFAVTVITTTDYRFLVVTDTALNANNAPLLTGYNVSSKSGYLFTISW</sequence>
<evidence type="ECO:0000313" key="2">
    <source>
        <dbReference type="Proteomes" id="UP000092876"/>
    </source>
</evidence>
<accession>A0A1C3J013</accession>
<organism evidence="1 2">
    <name type="scientific">Vibrio atlanticus</name>
    <dbReference type="NCBI Taxonomy" id="693153"/>
    <lineage>
        <taxon>Bacteria</taxon>
        <taxon>Pseudomonadati</taxon>
        <taxon>Pseudomonadota</taxon>
        <taxon>Gammaproteobacteria</taxon>
        <taxon>Vibrionales</taxon>
        <taxon>Vibrionaceae</taxon>
        <taxon>Vibrio</taxon>
    </lineage>
</organism>
<name>A0A1C3J013_9VIBR</name>